<evidence type="ECO:0000313" key="3">
    <source>
        <dbReference type="Proteomes" id="UP000831467"/>
    </source>
</evidence>
<feature type="transmembrane region" description="Helical" evidence="1">
    <location>
        <begin position="215"/>
        <end position="235"/>
    </location>
</feature>
<proteinExistence type="predicted"/>
<feature type="transmembrane region" description="Helical" evidence="1">
    <location>
        <begin position="138"/>
        <end position="159"/>
    </location>
</feature>
<gene>
    <name evidence="2" type="ORF">KV394_00670</name>
</gene>
<feature type="transmembrane region" description="Helical" evidence="1">
    <location>
        <begin position="99"/>
        <end position="126"/>
    </location>
</feature>
<dbReference type="RefSeq" id="WP_247982050.1">
    <property type="nucleotide sequence ID" value="NZ_CP078076.1"/>
</dbReference>
<keyword evidence="1" id="KW-1133">Transmembrane helix</keyword>
<keyword evidence="1" id="KW-0812">Transmembrane</keyword>
<sequence length="242" mass="25178">MTSVIRSELLRSVSGFSVLAIFLVAVLLPVYVLCSDGSHFDLAGLEPAAATLQVLQPLAWTALSAAFVGAYTVTREYYYGSMDRTLVAVGFRRAFAGKLVAGALVAVGTSLVICVLWTAAAAILLTREGQSFVLGDDAWGMCGGALVGAVLGALLGGAIGWITRNYYVTAVILLAYPLAVEFALLRTAPEVARYSPGMVLAAIGAPAYQGRLLDLLPALGVALVWTGGLVGIAWARGRRAVA</sequence>
<protein>
    <submittedName>
        <fullName evidence="2">ABC transporter permease</fullName>
    </submittedName>
</protein>
<reference evidence="2 3" key="1">
    <citation type="submission" date="2021-06" db="EMBL/GenBank/DDBJ databases">
        <title>Genome-based taxonomic framework of Microbacterium strains isolated from marine environment, the description of four new species and reclassification of four preexisting species.</title>
        <authorList>
            <person name="Lee S.D."/>
            <person name="Kim S.-M."/>
            <person name="Byeon Y.-S."/>
            <person name="Yang H.L."/>
            <person name="Kim I.S."/>
        </authorList>
    </citation>
    <scope>NUCLEOTIDE SEQUENCE [LARGE SCALE GENOMIC DNA]</scope>
    <source>
        <strain evidence="2 3">SSW1-51</strain>
    </source>
</reference>
<feature type="transmembrane region" description="Helical" evidence="1">
    <location>
        <begin position="58"/>
        <end position="78"/>
    </location>
</feature>
<name>A0ABY4IAB9_9MICO</name>
<evidence type="ECO:0000256" key="1">
    <source>
        <dbReference type="SAM" id="Phobius"/>
    </source>
</evidence>
<dbReference type="Proteomes" id="UP000831467">
    <property type="component" value="Chromosome"/>
</dbReference>
<feature type="transmembrane region" description="Helical" evidence="1">
    <location>
        <begin position="12"/>
        <end position="32"/>
    </location>
</feature>
<feature type="transmembrane region" description="Helical" evidence="1">
    <location>
        <begin position="166"/>
        <end position="185"/>
    </location>
</feature>
<accession>A0ABY4IAB9</accession>
<evidence type="ECO:0000313" key="2">
    <source>
        <dbReference type="EMBL" id="UPL09705.1"/>
    </source>
</evidence>
<dbReference type="EMBL" id="CP078076">
    <property type="protein sequence ID" value="UPL09705.1"/>
    <property type="molecule type" value="Genomic_DNA"/>
</dbReference>
<organism evidence="2 3">
    <name type="scientific">Microbacterium sufflavum</name>
    <dbReference type="NCBI Taxonomy" id="2851649"/>
    <lineage>
        <taxon>Bacteria</taxon>
        <taxon>Bacillati</taxon>
        <taxon>Actinomycetota</taxon>
        <taxon>Actinomycetes</taxon>
        <taxon>Micrococcales</taxon>
        <taxon>Microbacteriaceae</taxon>
        <taxon>Microbacterium</taxon>
    </lineage>
</organism>
<keyword evidence="1" id="KW-0472">Membrane</keyword>
<keyword evidence="3" id="KW-1185">Reference proteome</keyword>